<evidence type="ECO:0000313" key="23">
    <source>
        <dbReference type="EMBL" id="SNZ15060.1"/>
    </source>
</evidence>
<dbReference type="GO" id="GO:0004664">
    <property type="term" value="F:prephenate dehydratase activity"/>
    <property type="evidence" value="ECO:0007669"/>
    <property type="project" value="UniProtKB-EC"/>
</dbReference>
<evidence type="ECO:0000256" key="5">
    <source>
        <dbReference type="ARBA" id="ARBA00004817"/>
    </source>
</evidence>
<dbReference type="PANTHER" id="PTHR21022">
    <property type="entry name" value="PREPHENATE DEHYDRATASE P PROTEIN"/>
    <property type="match status" value="1"/>
</dbReference>
<dbReference type="Gene3D" id="3.40.190.10">
    <property type="entry name" value="Periplasmic binding protein-like II"/>
    <property type="match status" value="2"/>
</dbReference>
<dbReference type="InterPro" id="IPR045865">
    <property type="entry name" value="ACT-like_dom_sf"/>
</dbReference>
<dbReference type="PROSITE" id="PS51171">
    <property type="entry name" value="PREPHENATE_DEHYDR_3"/>
    <property type="match status" value="1"/>
</dbReference>
<dbReference type="GO" id="GO:0004106">
    <property type="term" value="F:chorismate mutase activity"/>
    <property type="evidence" value="ECO:0007669"/>
    <property type="project" value="UniProtKB-EC"/>
</dbReference>
<dbReference type="CDD" id="cd13630">
    <property type="entry name" value="PBP2_PDT_1"/>
    <property type="match status" value="1"/>
</dbReference>
<dbReference type="Pfam" id="PF00800">
    <property type="entry name" value="PDT"/>
    <property type="match status" value="1"/>
</dbReference>
<dbReference type="PROSITE" id="PS00858">
    <property type="entry name" value="PREPHENATE_DEHYDR_2"/>
    <property type="match status" value="1"/>
</dbReference>
<comment type="catalytic activity">
    <reaction evidence="18">
        <text>prephenate + H(+) = 3-phenylpyruvate + CO2 + H2O</text>
        <dbReference type="Rhea" id="RHEA:21648"/>
        <dbReference type="ChEBI" id="CHEBI:15377"/>
        <dbReference type="ChEBI" id="CHEBI:15378"/>
        <dbReference type="ChEBI" id="CHEBI:16526"/>
        <dbReference type="ChEBI" id="CHEBI:18005"/>
        <dbReference type="ChEBI" id="CHEBI:29934"/>
        <dbReference type="EC" id="4.2.1.51"/>
    </reaction>
</comment>
<feature type="site" description="Essential for prephenate dehydratase activity" evidence="19">
    <location>
        <position position="260"/>
    </location>
</feature>
<dbReference type="InterPro" id="IPR002701">
    <property type="entry name" value="CM_II_prokaryot"/>
</dbReference>
<dbReference type="InterPro" id="IPR008242">
    <property type="entry name" value="Chor_mutase/pphenate_deHydtase"/>
</dbReference>
<evidence type="ECO:0000259" key="21">
    <source>
        <dbReference type="PROSITE" id="PS51171"/>
    </source>
</evidence>
<evidence type="ECO:0000256" key="6">
    <source>
        <dbReference type="ARBA" id="ARBA00012404"/>
    </source>
</evidence>
<dbReference type="OrthoDB" id="9802281at2"/>
<dbReference type="PANTHER" id="PTHR21022:SF19">
    <property type="entry name" value="PREPHENATE DEHYDRATASE-RELATED"/>
    <property type="match status" value="1"/>
</dbReference>
<sequence length="363" mass="41661">MDEIWALRKEIDRIDEEILRLLNERISIAQRIGELKKNAGLDIHAPEREREVFERLLKLNRELYGGKFPEEALFHVYREVMSACLSVEKPLRVAYLGPKATFTHQAALEYFGFSVHYVPVSTIRDVFSEVDLDRVDYGVVPVENTIEGVVNYTLDMFLEYDLKIVGEVVIPIRLHLLSNLSNLKDVKRIYSHRHALAQCRTWLDKNLPNAQIIETESTARACEIVLELEDAAAIASEVASYTYHLGILAENIQDSSNNFTRFLVIGKRSVKRTGKDKTSLILAVRNKPGDLYKTLESFYIYGVNLTKIESRPSKKKAWDYVFFVDLDGHMEDENVKMALESLSKNNRIIKILGSYPKALFEES</sequence>
<dbReference type="UniPathway" id="UPA00120">
    <property type="reaction ID" value="UER00203"/>
</dbReference>
<feature type="domain" description="ACT" evidence="22">
    <location>
        <begin position="279"/>
        <end position="356"/>
    </location>
</feature>
<evidence type="ECO:0000256" key="14">
    <source>
        <dbReference type="ARBA" id="ARBA00023239"/>
    </source>
</evidence>
<dbReference type="InterPro" id="IPR018528">
    <property type="entry name" value="Preph_deHydtase_CS"/>
</dbReference>
<dbReference type="FunFam" id="3.40.190.10:FF:000034">
    <property type="entry name" value="Chorismate mutase/prephenate dehydratase"/>
    <property type="match status" value="1"/>
</dbReference>
<reference evidence="24" key="1">
    <citation type="submission" date="2017-09" db="EMBL/GenBank/DDBJ databases">
        <authorList>
            <person name="Varghese N."/>
            <person name="Submissions S."/>
        </authorList>
    </citation>
    <scope>NUCLEOTIDE SEQUENCE [LARGE SCALE GENOMIC DNA]</scope>
    <source>
        <strain evidence="24">DSM 2913</strain>
    </source>
</reference>
<dbReference type="PROSITE" id="PS51671">
    <property type="entry name" value="ACT"/>
    <property type="match status" value="1"/>
</dbReference>
<dbReference type="Gene3D" id="3.30.70.260">
    <property type="match status" value="1"/>
</dbReference>
<evidence type="ECO:0000256" key="18">
    <source>
        <dbReference type="ARBA" id="ARBA00047848"/>
    </source>
</evidence>
<evidence type="ECO:0000313" key="24">
    <source>
        <dbReference type="Proteomes" id="UP000218627"/>
    </source>
</evidence>
<feature type="domain" description="Chorismate mutase" evidence="20">
    <location>
        <begin position="1"/>
        <end position="92"/>
    </location>
</feature>
<dbReference type="AlphaFoldDB" id="A0A285P009"/>
<dbReference type="Pfam" id="PF01842">
    <property type="entry name" value="ACT"/>
    <property type="match status" value="1"/>
</dbReference>
<dbReference type="RefSeq" id="WP_096602524.1">
    <property type="nucleotide sequence ID" value="NZ_OBEN01000007.1"/>
</dbReference>
<dbReference type="EMBL" id="OBEN01000007">
    <property type="protein sequence ID" value="SNZ15060.1"/>
    <property type="molecule type" value="Genomic_DNA"/>
</dbReference>
<keyword evidence="11" id="KW-0057">Aromatic amino acid biosynthesis</keyword>
<dbReference type="NCBIfam" id="NF008865">
    <property type="entry name" value="PRK11898.1"/>
    <property type="match status" value="1"/>
</dbReference>
<dbReference type="InterPro" id="IPR036979">
    <property type="entry name" value="CM_dom_sf"/>
</dbReference>
<evidence type="ECO:0000256" key="15">
    <source>
        <dbReference type="ARBA" id="ARBA00023268"/>
    </source>
</evidence>
<dbReference type="FunFam" id="3.40.190.10:FF:000029">
    <property type="entry name" value="Chorismate mutase/Prephenate dehydratase"/>
    <property type="match status" value="1"/>
</dbReference>
<evidence type="ECO:0000256" key="16">
    <source>
        <dbReference type="ARBA" id="ARBA00031175"/>
    </source>
</evidence>
<evidence type="ECO:0000256" key="3">
    <source>
        <dbReference type="ARBA" id="ARBA00004496"/>
    </source>
</evidence>
<evidence type="ECO:0000256" key="8">
    <source>
        <dbReference type="ARBA" id="ARBA00014401"/>
    </source>
</evidence>
<dbReference type="Proteomes" id="UP000218627">
    <property type="component" value="Unassembled WGS sequence"/>
</dbReference>
<proteinExistence type="predicted"/>
<gene>
    <name evidence="23" type="ORF">SAMN06265353_1271</name>
</gene>
<keyword evidence="15" id="KW-0511">Multifunctional enzyme</keyword>
<dbReference type="EC" id="5.4.99.5" evidence="6"/>
<accession>A0A285P009</accession>
<evidence type="ECO:0000256" key="13">
    <source>
        <dbReference type="ARBA" id="ARBA00023235"/>
    </source>
</evidence>
<feature type="domain" description="Prephenate dehydratase" evidence="21">
    <location>
        <begin position="92"/>
        <end position="267"/>
    </location>
</feature>
<comment type="catalytic activity">
    <reaction evidence="1">
        <text>chorismate = prephenate</text>
        <dbReference type="Rhea" id="RHEA:13897"/>
        <dbReference type="ChEBI" id="CHEBI:29748"/>
        <dbReference type="ChEBI" id="CHEBI:29934"/>
        <dbReference type="EC" id="5.4.99.5"/>
    </reaction>
</comment>
<comment type="subcellular location">
    <subcellularLocation>
        <location evidence="3">Cytoplasm</location>
    </subcellularLocation>
</comment>
<keyword evidence="13" id="KW-0413">Isomerase</keyword>
<evidence type="ECO:0000256" key="7">
    <source>
        <dbReference type="ARBA" id="ARBA00013147"/>
    </source>
</evidence>
<dbReference type="SUPFAM" id="SSF48600">
    <property type="entry name" value="Chorismate mutase II"/>
    <property type="match status" value="1"/>
</dbReference>
<keyword evidence="12" id="KW-0584">Phenylalanine biosynthesis</keyword>
<protein>
    <recommendedName>
        <fullName evidence="8">Bifunctional chorismate mutase/prephenate dehydratase</fullName>
        <ecNumber evidence="7">4.2.1.51</ecNumber>
        <ecNumber evidence="6">5.4.99.5</ecNumber>
    </recommendedName>
    <alternativeName>
        <fullName evidence="17">Chorismate mutase-prephenate dehydratase</fullName>
    </alternativeName>
    <alternativeName>
        <fullName evidence="16">p-protein</fullName>
    </alternativeName>
</protein>
<keyword evidence="14" id="KW-0456">Lyase</keyword>
<dbReference type="UniPathway" id="UPA00121">
    <property type="reaction ID" value="UER00345"/>
</dbReference>
<evidence type="ECO:0000259" key="20">
    <source>
        <dbReference type="PROSITE" id="PS51168"/>
    </source>
</evidence>
<evidence type="ECO:0000256" key="9">
    <source>
        <dbReference type="ARBA" id="ARBA00022490"/>
    </source>
</evidence>
<dbReference type="SMART" id="SM00830">
    <property type="entry name" value="CM_2"/>
    <property type="match status" value="1"/>
</dbReference>
<dbReference type="SUPFAM" id="SSF55021">
    <property type="entry name" value="ACT-like"/>
    <property type="match status" value="1"/>
</dbReference>
<dbReference type="GO" id="GO:0005737">
    <property type="term" value="C:cytoplasm"/>
    <property type="evidence" value="ECO:0007669"/>
    <property type="project" value="UniProtKB-SubCell"/>
</dbReference>
<evidence type="ECO:0000256" key="1">
    <source>
        <dbReference type="ARBA" id="ARBA00000824"/>
    </source>
</evidence>
<evidence type="ECO:0000256" key="2">
    <source>
        <dbReference type="ARBA" id="ARBA00002364"/>
    </source>
</evidence>
<comment type="pathway">
    <text evidence="5">Metabolic intermediate biosynthesis; prephenate biosynthesis; prephenate from chorismate: step 1/1.</text>
</comment>
<dbReference type="Pfam" id="PF01817">
    <property type="entry name" value="CM_2"/>
    <property type="match status" value="1"/>
</dbReference>
<keyword evidence="10" id="KW-0028">Amino-acid biosynthesis</keyword>
<dbReference type="SUPFAM" id="SSF53850">
    <property type="entry name" value="Periplasmic binding protein-like II"/>
    <property type="match status" value="1"/>
</dbReference>
<keyword evidence="9" id="KW-0963">Cytoplasm</keyword>
<evidence type="ECO:0000256" key="12">
    <source>
        <dbReference type="ARBA" id="ARBA00023222"/>
    </source>
</evidence>
<dbReference type="GO" id="GO:0046417">
    <property type="term" value="P:chorismate metabolic process"/>
    <property type="evidence" value="ECO:0007669"/>
    <property type="project" value="InterPro"/>
</dbReference>
<dbReference type="Gene3D" id="1.20.59.10">
    <property type="entry name" value="Chorismate mutase"/>
    <property type="match status" value="1"/>
</dbReference>
<evidence type="ECO:0000256" key="11">
    <source>
        <dbReference type="ARBA" id="ARBA00023141"/>
    </source>
</evidence>
<evidence type="ECO:0000256" key="4">
    <source>
        <dbReference type="ARBA" id="ARBA00004741"/>
    </source>
</evidence>
<organism evidence="23 24">
    <name type="scientific">Hydrogenobacter hydrogenophilus</name>
    <dbReference type="NCBI Taxonomy" id="35835"/>
    <lineage>
        <taxon>Bacteria</taxon>
        <taxon>Pseudomonadati</taxon>
        <taxon>Aquificota</taxon>
        <taxon>Aquificia</taxon>
        <taxon>Aquificales</taxon>
        <taxon>Aquificaceae</taxon>
        <taxon>Hydrogenobacter</taxon>
    </lineage>
</organism>
<dbReference type="CDD" id="cd04905">
    <property type="entry name" value="ACT_CM-PDT"/>
    <property type="match status" value="1"/>
</dbReference>
<dbReference type="InterPro" id="IPR002912">
    <property type="entry name" value="ACT_dom"/>
</dbReference>
<dbReference type="PROSITE" id="PS00857">
    <property type="entry name" value="PREPHENATE_DEHYDR_1"/>
    <property type="match status" value="1"/>
</dbReference>
<dbReference type="InterPro" id="IPR036263">
    <property type="entry name" value="Chorismate_II_sf"/>
</dbReference>
<evidence type="ECO:0000256" key="19">
    <source>
        <dbReference type="PIRSR" id="PIRSR001500-2"/>
    </source>
</evidence>
<dbReference type="PIRSF" id="PIRSF001500">
    <property type="entry name" value="Chor_mut_pdt_Ppr"/>
    <property type="match status" value="1"/>
</dbReference>
<evidence type="ECO:0000256" key="17">
    <source>
        <dbReference type="ARBA" id="ARBA00031520"/>
    </source>
</evidence>
<evidence type="ECO:0000256" key="10">
    <source>
        <dbReference type="ARBA" id="ARBA00022605"/>
    </source>
</evidence>
<keyword evidence="24" id="KW-1185">Reference proteome</keyword>
<evidence type="ECO:0000259" key="22">
    <source>
        <dbReference type="PROSITE" id="PS51671"/>
    </source>
</evidence>
<name>A0A285P009_9AQUI</name>
<dbReference type="EC" id="4.2.1.51" evidence="7"/>
<comment type="function">
    <text evidence="2">Catalyzes the Claisen rearrangement of chorismate to prephenate and the decarboxylation/dehydration of prephenate to phenylpyruvate.</text>
</comment>
<dbReference type="InterPro" id="IPR001086">
    <property type="entry name" value="Preph_deHydtase"/>
</dbReference>
<dbReference type="FunFam" id="3.30.70.260:FF:000012">
    <property type="entry name" value="Prephenate dehydratase"/>
    <property type="match status" value="1"/>
</dbReference>
<dbReference type="GO" id="GO:0009094">
    <property type="term" value="P:L-phenylalanine biosynthetic process"/>
    <property type="evidence" value="ECO:0007669"/>
    <property type="project" value="UniProtKB-UniPathway"/>
</dbReference>
<comment type="pathway">
    <text evidence="4">Amino-acid biosynthesis; L-phenylalanine biosynthesis; phenylpyruvate from prephenate: step 1/1.</text>
</comment>
<dbReference type="PROSITE" id="PS51168">
    <property type="entry name" value="CHORISMATE_MUT_2"/>
    <property type="match status" value="1"/>
</dbReference>